<dbReference type="AlphaFoldDB" id="A0A1J5S8N8"/>
<accession>A0A1J5S8N8</accession>
<feature type="transmembrane region" description="Helical" evidence="1">
    <location>
        <begin position="44"/>
        <end position="70"/>
    </location>
</feature>
<dbReference type="Pfam" id="PF07332">
    <property type="entry name" value="Phage_holin_3_6"/>
    <property type="match status" value="1"/>
</dbReference>
<comment type="caution">
    <text evidence="2">The sequence shown here is derived from an EMBL/GenBank/DDBJ whole genome shotgun (WGS) entry which is preliminary data.</text>
</comment>
<feature type="transmembrane region" description="Helical" evidence="1">
    <location>
        <begin position="76"/>
        <end position="96"/>
    </location>
</feature>
<organism evidence="2">
    <name type="scientific">mine drainage metagenome</name>
    <dbReference type="NCBI Taxonomy" id="410659"/>
    <lineage>
        <taxon>unclassified sequences</taxon>
        <taxon>metagenomes</taxon>
        <taxon>ecological metagenomes</taxon>
    </lineage>
</organism>
<keyword evidence="1" id="KW-1133">Transmembrane helix</keyword>
<evidence type="ECO:0000313" key="2">
    <source>
        <dbReference type="EMBL" id="OIR04695.1"/>
    </source>
</evidence>
<evidence type="ECO:0000256" key="1">
    <source>
        <dbReference type="SAM" id="Phobius"/>
    </source>
</evidence>
<evidence type="ECO:0008006" key="3">
    <source>
        <dbReference type="Google" id="ProtNLM"/>
    </source>
</evidence>
<dbReference type="EMBL" id="MLJW01000055">
    <property type="protein sequence ID" value="OIR04695.1"/>
    <property type="molecule type" value="Genomic_DNA"/>
</dbReference>
<proteinExistence type="predicted"/>
<name>A0A1J5S8N8_9ZZZZ</name>
<protein>
    <recommendedName>
        <fullName evidence="3">Membrane protein YqjE</fullName>
    </recommendedName>
</protein>
<sequence length="125" mass="14191">MPQTTGLLESLKRMTSTLLAIIQTRLELLGNEIEEERLRVRQMLFYGSAALFFLGMTIMLLTVFIVVVFWDSYRLQVLGGLTLLFLVAGLSFWYALRNIASTRPGLFSTSLSELSDDIDRLTPRP</sequence>
<reference evidence="2" key="1">
    <citation type="submission" date="2016-10" db="EMBL/GenBank/DDBJ databases">
        <title>Sequence of Gallionella enrichment culture.</title>
        <authorList>
            <person name="Poehlein A."/>
            <person name="Muehling M."/>
            <person name="Daniel R."/>
        </authorList>
    </citation>
    <scope>NUCLEOTIDE SEQUENCE</scope>
</reference>
<keyword evidence="1" id="KW-0472">Membrane</keyword>
<gene>
    <name evidence="2" type="ORF">GALL_130790</name>
</gene>
<dbReference type="InterPro" id="IPR009937">
    <property type="entry name" value="Phage_holin_3_6"/>
</dbReference>
<keyword evidence="1" id="KW-0812">Transmembrane</keyword>